<dbReference type="SUPFAM" id="SSF55486">
    <property type="entry name" value="Metalloproteases ('zincins'), catalytic domain"/>
    <property type="match status" value="1"/>
</dbReference>
<organism evidence="2 3">
    <name type="scientific">Trifolium medium</name>
    <dbReference type="NCBI Taxonomy" id="97028"/>
    <lineage>
        <taxon>Eukaryota</taxon>
        <taxon>Viridiplantae</taxon>
        <taxon>Streptophyta</taxon>
        <taxon>Embryophyta</taxon>
        <taxon>Tracheophyta</taxon>
        <taxon>Spermatophyta</taxon>
        <taxon>Magnoliopsida</taxon>
        <taxon>eudicotyledons</taxon>
        <taxon>Gunneridae</taxon>
        <taxon>Pentapetalae</taxon>
        <taxon>rosids</taxon>
        <taxon>fabids</taxon>
        <taxon>Fabales</taxon>
        <taxon>Fabaceae</taxon>
        <taxon>Papilionoideae</taxon>
        <taxon>50 kb inversion clade</taxon>
        <taxon>NPAAA clade</taxon>
        <taxon>Hologalegina</taxon>
        <taxon>IRL clade</taxon>
        <taxon>Trifolieae</taxon>
        <taxon>Trifolium</taxon>
    </lineage>
</organism>
<dbReference type="GO" id="GO:0008270">
    <property type="term" value="F:zinc ion binding"/>
    <property type="evidence" value="ECO:0007669"/>
    <property type="project" value="InterPro"/>
</dbReference>
<keyword evidence="2" id="KW-0645">Protease</keyword>
<evidence type="ECO:0000313" key="3">
    <source>
        <dbReference type="Proteomes" id="UP000265520"/>
    </source>
</evidence>
<comment type="caution">
    <text evidence="2">The sequence shown here is derived from an EMBL/GenBank/DDBJ whole genome shotgun (WGS) entry which is preliminary data.</text>
</comment>
<dbReference type="InterPro" id="IPR035414">
    <property type="entry name" value="Peptidase_M1_pepN_Ig-like"/>
</dbReference>
<accession>A0A392M7L5</accession>
<name>A0A392M7L5_9FABA</name>
<dbReference type="InterPro" id="IPR012779">
    <property type="entry name" value="Peptidase_M1_pepN"/>
</dbReference>
<keyword evidence="2" id="KW-0031">Aminopeptidase</keyword>
<protein>
    <submittedName>
        <fullName evidence="2">Aminopeptidase N-like</fullName>
    </submittedName>
</protein>
<dbReference type="PANTHER" id="PTHR46322:SF1">
    <property type="entry name" value="PUROMYCIN-SENSITIVE AMINOPEPTIDASE"/>
    <property type="match status" value="1"/>
</dbReference>
<reference evidence="2 3" key="1">
    <citation type="journal article" date="2018" name="Front. Plant Sci.">
        <title>Red Clover (Trifolium pratense) and Zigzag Clover (T. medium) - A Picture of Genomic Similarities and Differences.</title>
        <authorList>
            <person name="Dluhosova J."/>
            <person name="Istvanek J."/>
            <person name="Nedelnik J."/>
            <person name="Repkova J."/>
        </authorList>
    </citation>
    <scope>NUCLEOTIDE SEQUENCE [LARGE SCALE GENOMIC DNA]</scope>
    <source>
        <strain evidence="3">cv. 10/8</strain>
        <tissue evidence="2">Leaf</tissue>
    </source>
</reference>
<dbReference type="EMBL" id="LXQA010004967">
    <property type="protein sequence ID" value="MCH83311.1"/>
    <property type="molecule type" value="Genomic_DNA"/>
</dbReference>
<dbReference type="InterPro" id="IPR038438">
    <property type="entry name" value="PepN_Ig-like_sf"/>
</dbReference>
<feature type="domain" description="Peptidase M1 alanyl aminopeptidase Ig-like fold" evidence="1">
    <location>
        <begin position="69"/>
        <end position="143"/>
    </location>
</feature>
<proteinExistence type="predicted"/>
<dbReference type="GO" id="GO:0009507">
    <property type="term" value="C:chloroplast"/>
    <property type="evidence" value="ECO:0007669"/>
    <property type="project" value="TreeGrafter"/>
</dbReference>
<evidence type="ECO:0000259" key="1">
    <source>
        <dbReference type="Pfam" id="PF11940"/>
    </source>
</evidence>
<dbReference type="AlphaFoldDB" id="A0A392M7L5"/>
<dbReference type="Gene3D" id="2.60.40.1840">
    <property type="match status" value="1"/>
</dbReference>
<sequence length="191" mass="21540">MKRGLKLFECTKPYWEVKGSERFSVFQGMDLYFKRHDGQAVTCEDFFAAMRDANNADFANFLLWYSQAGTPIVKVNTSYNAEGHTFTLKISQEIPPTPGQSVKEPMFIPIAVGLLDSTGKDIPLSSIYHDGALQSVSSNDQSLNYTCNIKQVFEICTIAGQVDNLCLHLPPFFLFLEEEIPSDSEFHWPIP</sequence>
<keyword evidence="3" id="KW-1185">Reference proteome</keyword>
<keyword evidence="2" id="KW-0378">Hydrolase</keyword>
<dbReference type="Proteomes" id="UP000265520">
    <property type="component" value="Unassembled WGS sequence"/>
</dbReference>
<dbReference type="Gene3D" id="1.10.390.10">
    <property type="entry name" value="Neutral Protease Domain 2"/>
    <property type="match status" value="1"/>
</dbReference>
<dbReference type="InterPro" id="IPR027268">
    <property type="entry name" value="Peptidase_M4/M1_CTD_sf"/>
</dbReference>
<dbReference type="GO" id="GO:0004177">
    <property type="term" value="F:aminopeptidase activity"/>
    <property type="evidence" value="ECO:0007669"/>
    <property type="project" value="UniProtKB-KW"/>
</dbReference>
<dbReference type="Pfam" id="PF11940">
    <property type="entry name" value="DUF3458"/>
    <property type="match status" value="1"/>
</dbReference>
<evidence type="ECO:0000313" key="2">
    <source>
        <dbReference type="EMBL" id="MCH83311.1"/>
    </source>
</evidence>
<dbReference type="PANTHER" id="PTHR46322">
    <property type="entry name" value="PUROMYCIN-SENSITIVE AMINOPEPTIDASE"/>
    <property type="match status" value="1"/>
</dbReference>
<gene>
    <name evidence="2" type="ORF">A2U01_0004130</name>
</gene>